<evidence type="ECO:0000313" key="3">
    <source>
        <dbReference type="Proteomes" id="UP000314294"/>
    </source>
</evidence>
<name>A0A4Z2GB31_9TELE</name>
<evidence type="ECO:0000256" key="1">
    <source>
        <dbReference type="SAM" id="MobiDB-lite"/>
    </source>
</evidence>
<gene>
    <name evidence="2" type="ORF">EYF80_039356</name>
</gene>
<accession>A0A4Z2GB31</accession>
<dbReference type="AlphaFoldDB" id="A0A4Z2GB31"/>
<dbReference type="Proteomes" id="UP000314294">
    <property type="component" value="Unassembled WGS sequence"/>
</dbReference>
<organism evidence="2 3">
    <name type="scientific">Liparis tanakae</name>
    <name type="common">Tanaka's snailfish</name>
    <dbReference type="NCBI Taxonomy" id="230148"/>
    <lineage>
        <taxon>Eukaryota</taxon>
        <taxon>Metazoa</taxon>
        <taxon>Chordata</taxon>
        <taxon>Craniata</taxon>
        <taxon>Vertebrata</taxon>
        <taxon>Euteleostomi</taxon>
        <taxon>Actinopterygii</taxon>
        <taxon>Neopterygii</taxon>
        <taxon>Teleostei</taxon>
        <taxon>Neoteleostei</taxon>
        <taxon>Acanthomorphata</taxon>
        <taxon>Eupercaria</taxon>
        <taxon>Perciformes</taxon>
        <taxon>Cottioidei</taxon>
        <taxon>Cottales</taxon>
        <taxon>Liparidae</taxon>
        <taxon>Liparis</taxon>
    </lineage>
</organism>
<keyword evidence="3" id="KW-1185">Reference proteome</keyword>
<evidence type="ECO:0000313" key="2">
    <source>
        <dbReference type="EMBL" id="TNN50430.1"/>
    </source>
</evidence>
<feature type="region of interest" description="Disordered" evidence="1">
    <location>
        <begin position="100"/>
        <end position="123"/>
    </location>
</feature>
<reference evidence="2 3" key="1">
    <citation type="submission" date="2019-03" db="EMBL/GenBank/DDBJ databases">
        <title>First draft genome of Liparis tanakae, snailfish: a comprehensive survey of snailfish specific genes.</title>
        <authorList>
            <person name="Kim W."/>
            <person name="Song I."/>
            <person name="Jeong J.-H."/>
            <person name="Kim D."/>
            <person name="Kim S."/>
            <person name="Ryu S."/>
            <person name="Song J.Y."/>
            <person name="Lee S.K."/>
        </authorList>
    </citation>
    <scope>NUCLEOTIDE SEQUENCE [LARGE SCALE GENOMIC DNA]</scope>
    <source>
        <tissue evidence="2">Muscle</tissue>
    </source>
</reference>
<feature type="region of interest" description="Disordered" evidence="1">
    <location>
        <begin position="52"/>
        <end position="71"/>
    </location>
</feature>
<dbReference type="EMBL" id="SRLO01000617">
    <property type="protein sequence ID" value="TNN50430.1"/>
    <property type="molecule type" value="Genomic_DNA"/>
</dbReference>
<sequence>MSGATDTPRRLMKLLKPKPFCLERQKINKNTLQSDLRRRYAREERARLALPPSDEVEEDVDEQLGGDFDGGVDEVREVRTAKPSGAVTIMISARQSFTMKANPASSMLPTDQDRPPITPIHDR</sequence>
<feature type="compositionally biased region" description="Acidic residues" evidence="1">
    <location>
        <begin position="54"/>
        <end position="64"/>
    </location>
</feature>
<protein>
    <submittedName>
        <fullName evidence="2">Uncharacterized protein</fullName>
    </submittedName>
</protein>
<feature type="compositionally biased region" description="Polar residues" evidence="1">
    <location>
        <begin position="100"/>
        <end position="109"/>
    </location>
</feature>
<proteinExistence type="predicted"/>
<comment type="caution">
    <text evidence="2">The sequence shown here is derived from an EMBL/GenBank/DDBJ whole genome shotgun (WGS) entry which is preliminary data.</text>
</comment>